<dbReference type="GO" id="GO:1902201">
    <property type="term" value="P:negative regulation of bacterial-type flagellum-dependent cell motility"/>
    <property type="evidence" value="ECO:0007669"/>
    <property type="project" value="TreeGrafter"/>
</dbReference>
<feature type="repeat" description="TPR" evidence="1">
    <location>
        <begin position="187"/>
        <end position="220"/>
    </location>
</feature>
<dbReference type="InterPro" id="IPR050469">
    <property type="entry name" value="Diguanylate_Cyclase"/>
</dbReference>
<dbReference type="FunFam" id="3.30.70.270:FF:000001">
    <property type="entry name" value="Diguanylate cyclase domain protein"/>
    <property type="match status" value="1"/>
</dbReference>
<dbReference type="SMART" id="SM00267">
    <property type="entry name" value="GGDEF"/>
    <property type="match status" value="1"/>
</dbReference>
<dbReference type="OrthoDB" id="23692at2"/>
<dbReference type="SUPFAM" id="SSF55073">
    <property type="entry name" value="Nucleotide cyclase"/>
    <property type="match status" value="1"/>
</dbReference>
<dbReference type="Proteomes" id="UP000291469">
    <property type="component" value="Chromosome"/>
</dbReference>
<dbReference type="InterPro" id="IPR000160">
    <property type="entry name" value="GGDEF_dom"/>
</dbReference>
<organism evidence="4 5">
    <name type="scientific">Egibacter rhizosphaerae</name>
    <dbReference type="NCBI Taxonomy" id="1670831"/>
    <lineage>
        <taxon>Bacteria</taxon>
        <taxon>Bacillati</taxon>
        <taxon>Actinomycetota</taxon>
        <taxon>Nitriliruptoria</taxon>
        <taxon>Egibacterales</taxon>
        <taxon>Egibacteraceae</taxon>
        <taxon>Egibacter</taxon>
    </lineage>
</organism>
<dbReference type="InterPro" id="IPR043128">
    <property type="entry name" value="Rev_trsase/Diguanyl_cyclase"/>
</dbReference>
<dbReference type="PANTHER" id="PTHR45138">
    <property type="entry name" value="REGULATORY COMPONENTS OF SENSORY TRANSDUCTION SYSTEM"/>
    <property type="match status" value="1"/>
</dbReference>
<dbReference type="AlphaFoldDB" id="A0A411YHJ0"/>
<dbReference type="SUPFAM" id="SSF48452">
    <property type="entry name" value="TPR-like"/>
    <property type="match status" value="1"/>
</dbReference>
<reference evidence="4 5" key="1">
    <citation type="submission" date="2019-01" db="EMBL/GenBank/DDBJ databases">
        <title>Egibacter rhizosphaerae EGI 80759T.</title>
        <authorList>
            <person name="Chen D.-D."/>
            <person name="Tian Y."/>
            <person name="Jiao J.-Y."/>
            <person name="Zhang X.-T."/>
            <person name="Zhang Y.-G."/>
            <person name="Zhang Y."/>
            <person name="Xiao M."/>
            <person name="Shu W.-S."/>
            <person name="Li W.-J."/>
        </authorList>
    </citation>
    <scope>NUCLEOTIDE SEQUENCE [LARGE SCALE GENOMIC DNA]</scope>
    <source>
        <strain evidence="4 5">EGI 80759</strain>
    </source>
</reference>
<proteinExistence type="predicted"/>
<evidence type="ECO:0000259" key="3">
    <source>
        <dbReference type="PROSITE" id="PS50887"/>
    </source>
</evidence>
<gene>
    <name evidence="4" type="ORF">ER308_14835</name>
</gene>
<dbReference type="InterPro" id="IPR011990">
    <property type="entry name" value="TPR-like_helical_dom_sf"/>
</dbReference>
<dbReference type="Gene3D" id="3.30.70.270">
    <property type="match status" value="1"/>
</dbReference>
<dbReference type="Pfam" id="PF00990">
    <property type="entry name" value="GGDEF"/>
    <property type="match status" value="1"/>
</dbReference>
<dbReference type="PROSITE" id="PS50005">
    <property type="entry name" value="TPR"/>
    <property type="match status" value="1"/>
</dbReference>
<dbReference type="PANTHER" id="PTHR45138:SF24">
    <property type="entry name" value="DIGUANYLATE CYCLASE DGCC-RELATED"/>
    <property type="match status" value="1"/>
</dbReference>
<dbReference type="GO" id="GO:0005886">
    <property type="term" value="C:plasma membrane"/>
    <property type="evidence" value="ECO:0007669"/>
    <property type="project" value="TreeGrafter"/>
</dbReference>
<dbReference type="InterPro" id="IPR019734">
    <property type="entry name" value="TPR_rpt"/>
</dbReference>
<sequence length="566" mass="61130">MTEERGGAASRPRAAQAFPVTGGRPQGENEGASAATTPEAAGGAGRPPRGSASLHDVPLTWSPQRLAEWDTRVAQAWEQRVSDPGEALAAAEALRDEAAAAGDESRVGRALALVGAIQRIRGDYPSALRALREALSRLDSGPDSDRAIALEEAGAIDSYLGEHATAVERLLEALDLHEREQHVEGQAQALAKLGMTFFHHGELDEAERAYERSLDLRKELGDAVGLAGMRNNLAKVATARGHHDAALEHLAAACAGWEKTGEFRGLAMSLHNTAVALIELGGQEDGLAYLLVAIDVYDATGHVHGACEARARLGSLRVERGELDAGIALLERAFGEANERGLREEAARAAEALADAHELAGRPSEALSWHRRLRDLERAIFDETSDLRLRTLQVHFQLDRLQRDSATDPLTGLANRRELDRRLAELAERARAEGEDLAAVLFDLDDFKRVNDEHSHAVGDEVLRAVGSILREWTRPTDLCARYGGEEFVVLLPGCELAAARSIAEGLRDRIKNHEWDEVDAGLEITVSAGVASLDRVASVPDLLGAADRALYDAKRLGKDRVRTPD</sequence>
<dbReference type="Pfam" id="PF13374">
    <property type="entry name" value="TPR_10"/>
    <property type="match status" value="1"/>
</dbReference>
<evidence type="ECO:0000256" key="1">
    <source>
        <dbReference type="PROSITE-ProRule" id="PRU00339"/>
    </source>
</evidence>
<dbReference type="KEGG" id="erz:ER308_14835"/>
<feature type="compositionally biased region" description="Low complexity" evidence="2">
    <location>
        <begin position="30"/>
        <end position="53"/>
    </location>
</feature>
<dbReference type="InterPro" id="IPR029787">
    <property type="entry name" value="Nucleotide_cyclase"/>
</dbReference>
<protein>
    <submittedName>
        <fullName evidence="4">Diguanylate cyclase</fullName>
    </submittedName>
</protein>
<dbReference type="RefSeq" id="WP_131155703.1">
    <property type="nucleotide sequence ID" value="NZ_CP036402.1"/>
</dbReference>
<keyword evidence="1" id="KW-0802">TPR repeat</keyword>
<keyword evidence="5" id="KW-1185">Reference proteome</keyword>
<evidence type="ECO:0000313" key="4">
    <source>
        <dbReference type="EMBL" id="QBI20710.1"/>
    </source>
</evidence>
<accession>A0A411YHJ0</accession>
<dbReference type="PROSITE" id="PS50887">
    <property type="entry name" value="GGDEF"/>
    <property type="match status" value="1"/>
</dbReference>
<dbReference type="SMART" id="SM00028">
    <property type="entry name" value="TPR"/>
    <property type="match status" value="5"/>
</dbReference>
<dbReference type="EMBL" id="CP036402">
    <property type="protein sequence ID" value="QBI20710.1"/>
    <property type="molecule type" value="Genomic_DNA"/>
</dbReference>
<dbReference type="NCBIfam" id="TIGR00254">
    <property type="entry name" value="GGDEF"/>
    <property type="match status" value="1"/>
</dbReference>
<name>A0A411YHJ0_9ACTN</name>
<dbReference type="GO" id="GO:0043709">
    <property type="term" value="P:cell adhesion involved in single-species biofilm formation"/>
    <property type="evidence" value="ECO:0007669"/>
    <property type="project" value="TreeGrafter"/>
</dbReference>
<dbReference type="Pfam" id="PF13424">
    <property type="entry name" value="TPR_12"/>
    <property type="match status" value="1"/>
</dbReference>
<dbReference type="Gene3D" id="1.25.40.10">
    <property type="entry name" value="Tetratricopeptide repeat domain"/>
    <property type="match status" value="2"/>
</dbReference>
<dbReference type="CDD" id="cd01949">
    <property type="entry name" value="GGDEF"/>
    <property type="match status" value="1"/>
</dbReference>
<dbReference type="GO" id="GO:0052621">
    <property type="term" value="F:diguanylate cyclase activity"/>
    <property type="evidence" value="ECO:0007669"/>
    <property type="project" value="TreeGrafter"/>
</dbReference>
<feature type="domain" description="GGDEF" evidence="3">
    <location>
        <begin position="435"/>
        <end position="566"/>
    </location>
</feature>
<evidence type="ECO:0000256" key="2">
    <source>
        <dbReference type="SAM" id="MobiDB-lite"/>
    </source>
</evidence>
<feature type="region of interest" description="Disordered" evidence="2">
    <location>
        <begin position="1"/>
        <end position="56"/>
    </location>
</feature>
<evidence type="ECO:0000313" key="5">
    <source>
        <dbReference type="Proteomes" id="UP000291469"/>
    </source>
</evidence>